<feature type="region of interest" description="Disordered" evidence="1">
    <location>
        <begin position="69"/>
        <end position="94"/>
    </location>
</feature>
<accession>A0A645EFT0</accession>
<evidence type="ECO:0000313" key="2">
    <source>
        <dbReference type="EMBL" id="MPN00761.1"/>
    </source>
</evidence>
<dbReference type="EMBL" id="VSSQ01046790">
    <property type="protein sequence ID" value="MPN00761.1"/>
    <property type="molecule type" value="Genomic_DNA"/>
</dbReference>
<evidence type="ECO:0000256" key="1">
    <source>
        <dbReference type="SAM" id="MobiDB-lite"/>
    </source>
</evidence>
<protein>
    <submittedName>
        <fullName evidence="2">Uncharacterized protein</fullName>
    </submittedName>
</protein>
<name>A0A645EFT0_9ZZZZ</name>
<proteinExistence type="predicted"/>
<reference evidence="2" key="1">
    <citation type="submission" date="2019-08" db="EMBL/GenBank/DDBJ databases">
        <authorList>
            <person name="Kucharzyk K."/>
            <person name="Murdoch R.W."/>
            <person name="Higgins S."/>
            <person name="Loffler F."/>
        </authorList>
    </citation>
    <scope>NUCLEOTIDE SEQUENCE</scope>
</reference>
<organism evidence="2">
    <name type="scientific">bioreactor metagenome</name>
    <dbReference type="NCBI Taxonomy" id="1076179"/>
    <lineage>
        <taxon>unclassified sequences</taxon>
        <taxon>metagenomes</taxon>
        <taxon>ecological metagenomes</taxon>
    </lineage>
</organism>
<gene>
    <name evidence="2" type="ORF">SDC9_147959</name>
</gene>
<dbReference type="AlphaFoldDB" id="A0A645EFT0"/>
<sequence>MLGCLFRRRDDLQQAVRIDALRGQHIGHGRFALRDGPCLIQHDGINGVRGFKRLAAFDEDAVLGAFSGPHHDGGRCCQPQRAGASDDEHRNEDGQREFHIPRAYVPGDAGNQGDGADDRDKVARHDIRHLRDRRFGALRVFHQLDDPGQGCIAAHLVRAETDGAV</sequence>
<comment type="caution">
    <text evidence="2">The sequence shown here is derived from an EMBL/GenBank/DDBJ whole genome shotgun (WGS) entry which is preliminary data.</text>
</comment>
<feature type="compositionally biased region" description="Basic and acidic residues" evidence="1">
    <location>
        <begin position="84"/>
        <end position="94"/>
    </location>
</feature>
<dbReference type="AntiFam" id="ANF00076">
    <property type="entry name" value="Shadow ORF (opposite copA)"/>
</dbReference>